<feature type="transmembrane region" description="Helical" evidence="8">
    <location>
        <begin position="20"/>
        <end position="45"/>
    </location>
</feature>
<feature type="region of interest" description="Disordered" evidence="7">
    <location>
        <begin position="244"/>
        <end position="267"/>
    </location>
</feature>
<sequence length="267" mass="29386">MTLSAVYKEKALQGQAMDVVYLNGWVALFQFILTIPLSIPSAFAIDLPISELIPNVVNGFQCFLGESQVLESSAQTSYEPDKCGMAPFYVGGYLVFNITYNILVVVILKYGSANIMYLGSTALVPLTNAAFALPWMPGHKPVHRTDILGLLVIMTGIFLYRFVGSDKPAGPPPAKRRQALYVGLNSMAESLEPLIETRIWRDMASEALLRKSPAQIRSNYMMKLGLPPSPQITGAGFGEFRSRTPPLSRFSPQLQAHQPKNRPLPPV</sequence>
<evidence type="ECO:0000256" key="8">
    <source>
        <dbReference type="SAM" id="Phobius"/>
    </source>
</evidence>
<keyword evidence="5 8" id="KW-1133">Transmembrane helix</keyword>
<gene>
    <name evidence="9" type="ORF">RMAR1173_LOCUS6216</name>
</gene>
<evidence type="ECO:0000256" key="4">
    <source>
        <dbReference type="ARBA" id="ARBA00022692"/>
    </source>
</evidence>
<name>A0A7S2WAU4_9STRA</name>
<keyword evidence="3" id="KW-0813">Transport</keyword>
<evidence type="ECO:0000256" key="3">
    <source>
        <dbReference type="ARBA" id="ARBA00022448"/>
    </source>
</evidence>
<protein>
    <submittedName>
        <fullName evidence="9">Uncharacterized protein</fullName>
    </submittedName>
</protein>
<evidence type="ECO:0000313" key="9">
    <source>
        <dbReference type="EMBL" id="CAD9675854.1"/>
    </source>
</evidence>
<evidence type="ECO:0000256" key="6">
    <source>
        <dbReference type="ARBA" id="ARBA00023136"/>
    </source>
</evidence>
<dbReference type="EMBL" id="HBHJ01009594">
    <property type="protein sequence ID" value="CAD9675854.1"/>
    <property type="molecule type" value="Transcribed_RNA"/>
</dbReference>
<accession>A0A7S2WAU4</accession>
<evidence type="ECO:0000256" key="1">
    <source>
        <dbReference type="ARBA" id="ARBA00004141"/>
    </source>
</evidence>
<feature type="transmembrane region" description="Helical" evidence="8">
    <location>
        <begin position="88"/>
        <end position="108"/>
    </location>
</feature>
<dbReference type="PANTHER" id="PTHR31326:SF1">
    <property type="entry name" value="PROTEIN CLT2, CHLOROPLASTIC"/>
    <property type="match status" value="1"/>
</dbReference>
<evidence type="ECO:0000256" key="5">
    <source>
        <dbReference type="ARBA" id="ARBA00022989"/>
    </source>
</evidence>
<proteinExistence type="inferred from homology"/>
<reference evidence="9" key="1">
    <citation type="submission" date="2021-01" db="EMBL/GenBank/DDBJ databases">
        <authorList>
            <person name="Corre E."/>
            <person name="Pelletier E."/>
            <person name="Niang G."/>
            <person name="Scheremetjew M."/>
            <person name="Finn R."/>
            <person name="Kale V."/>
            <person name="Holt S."/>
            <person name="Cochrane G."/>
            <person name="Meng A."/>
            <person name="Brown T."/>
            <person name="Cohen L."/>
        </authorList>
    </citation>
    <scope>NUCLEOTIDE SEQUENCE</scope>
    <source>
        <strain evidence="9">CCMP1243</strain>
    </source>
</reference>
<comment type="subcellular location">
    <subcellularLocation>
        <location evidence="1">Membrane</location>
        <topology evidence="1">Multi-pass membrane protein</topology>
    </subcellularLocation>
</comment>
<dbReference type="GO" id="GO:0016020">
    <property type="term" value="C:membrane"/>
    <property type="evidence" value="ECO:0007669"/>
    <property type="project" value="UniProtKB-SubCell"/>
</dbReference>
<keyword evidence="4 8" id="KW-0812">Transmembrane</keyword>
<dbReference type="PANTHER" id="PTHR31326">
    <property type="entry name" value="PROTEIN CLT2, CHLOROPLASTIC"/>
    <property type="match status" value="1"/>
</dbReference>
<dbReference type="InterPro" id="IPR013936">
    <property type="entry name" value="CRT-like"/>
</dbReference>
<feature type="transmembrane region" description="Helical" evidence="8">
    <location>
        <begin position="147"/>
        <end position="163"/>
    </location>
</feature>
<keyword evidence="6 8" id="KW-0472">Membrane</keyword>
<feature type="transmembrane region" description="Helical" evidence="8">
    <location>
        <begin position="115"/>
        <end position="135"/>
    </location>
</feature>
<dbReference type="AlphaFoldDB" id="A0A7S2WAU4"/>
<organism evidence="9">
    <name type="scientific">Rhizochromulina marina</name>
    <dbReference type="NCBI Taxonomy" id="1034831"/>
    <lineage>
        <taxon>Eukaryota</taxon>
        <taxon>Sar</taxon>
        <taxon>Stramenopiles</taxon>
        <taxon>Ochrophyta</taxon>
        <taxon>Dictyochophyceae</taxon>
        <taxon>Rhizochromulinales</taxon>
        <taxon>Rhizochromulina</taxon>
    </lineage>
</organism>
<evidence type="ECO:0000256" key="2">
    <source>
        <dbReference type="ARBA" id="ARBA00006690"/>
    </source>
</evidence>
<evidence type="ECO:0000256" key="7">
    <source>
        <dbReference type="SAM" id="MobiDB-lite"/>
    </source>
</evidence>
<comment type="similarity">
    <text evidence="2">Belongs to the CRT-like transporter family.</text>
</comment>
<dbReference type="Pfam" id="PF08627">
    <property type="entry name" value="CRT-like"/>
    <property type="match status" value="1"/>
</dbReference>